<dbReference type="RefSeq" id="WP_091402515.1">
    <property type="nucleotide sequence ID" value="NZ_FMYV01000002.1"/>
</dbReference>
<reference evidence="2 4" key="2">
    <citation type="submission" date="2019-04" db="EMBL/GenBank/DDBJ databases">
        <title>Draft genome sequence data and analysis of a Fermenting Bacterium, Geotoga petraea strain HO-Geo1, isolated from heavy-oil petroleum reservoir in Russia.</title>
        <authorList>
            <person name="Grouzdev D.S."/>
            <person name="Semenova E.M."/>
            <person name="Sokolova D.S."/>
            <person name="Tourova T.P."/>
            <person name="Poltaraus A.B."/>
            <person name="Nazina T.N."/>
        </authorList>
    </citation>
    <scope>NUCLEOTIDE SEQUENCE [LARGE SCALE GENOMIC DNA]</scope>
    <source>
        <strain evidence="2 4">HO-Geo1</strain>
    </source>
</reference>
<dbReference type="Proteomes" id="UP000199322">
    <property type="component" value="Unassembled WGS sequence"/>
</dbReference>
<organism evidence="1 3">
    <name type="scientific">Geotoga petraea</name>
    <dbReference type="NCBI Taxonomy" id="28234"/>
    <lineage>
        <taxon>Bacteria</taxon>
        <taxon>Thermotogati</taxon>
        <taxon>Thermotogota</taxon>
        <taxon>Thermotogae</taxon>
        <taxon>Petrotogales</taxon>
        <taxon>Petrotogaceae</taxon>
        <taxon>Geotoga</taxon>
    </lineage>
</organism>
<keyword evidence="3" id="KW-1185">Reference proteome</keyword>
<evidence type="ECO:0000313" key="1">
    <source>
        <dbReference type="EMBL" id="SDC16373.1"/>
    </source>
</evidence>
<dbReference type="OrthoDB" id="48724at2"/>
<reference evidence="1 3" key="1">
    <citation type="submission" date="2016-10" db="EMBL/GenBank/DDBJ databases">
        <authorList>
            <person name="de Groot N.N."/>
        </authorList>
    </citation>
    <scope>NUCLEOTIDE SEQUENCE [LARGE SCALE GENOMIC DNA]</scope>
    <source>
        <strain evidence="1 3">WG14</strain>
    </source>
</reference>
<gene>
    <name evidence="2" type="ORF">E4650_03860</name>
    <name evidence="1" type="ORF">SAMN04488588_0487</name>
</gene>
<dbReference type="AlphaFoldDB" id="A0A1G6JCK0"/>
<accession>A0A1G6JCK0</accession>
<dbReference type="EMBL" id="SRME01000002">
    <property type="protein sequence ID" value="TGG88182.1"/>
    <property type="molecule type" value="Genomic_DNA"/>
</dbReference>
<sequence>MSINTINNILNEKEFETHRQKMKNMVNRAKTVLKNPKTLNDRKMFWVFRVLGRDAERKIVRKHINDFQFLLMHILKKPSDNRFKDLQNFYKLKDETIQTLKFILYPQKYPPGNYNKYLKKFGVEFYDSKVILKKFKFKDYTDLYALMNYVPLDKKSPFIQEFLDEILSIDVLETKKSYYRKLKEIFVAFDDYEKQLLNLQLKNISFYHYKLINSSNPKGIIIDGSNVIRYENRNKIDLLLDMMDSLYVDELVFFPAVIVFDKNIEYHLDYEDREILKKLSEKKRVYYNSPADELITYLSNKMDYYMISNDKFSEYQFDKNKLFDIRRFVNV</sequence>
<evidence type="ECO:0000313" key="3">
    <source>
        <dbReference type="Proteomes" id="UP000199322"/>
    </source>
</evidence>
<proteinExistence type="predicted"/>
<name>A0A1G6JCK0_9BACT</name>
<evidence type="ECO:0000313" key="4">
    <source>
        <dbReference type="Proteomes" id="UP000297288"/>
    </source>
</evidence>
<protein>
    <submittedName>
        <fullName evidence="1">Uncharacterized protein</fullName>
    </submittedName>
</protein>
<dbReference type="Proteomes" id="UP000297288">
    <property type="component" value="Unassembled WGS sequence"/>
</dbReference>
<dbReference type="STRING" id="28234.SAMN04488588_0487"/>
<dbReference type="Gene3D" id="3.40.50.11980">
    <property type="match status" value="1"/>
</dbReference>
<dbReference type="EMBL" id="FMYV01000002">
    <property type="protein sequence ID" value="SDC16373.1"/>
    <property type="molecule type" value="Genomic_DNA"/>
</dbReference>
<evidence type="ECO:0000313" key="2">
    <source>
        <dbReference type="EMBL" id="TGG88182.1"/>
    </source>
</evidence>